<evidence type="ECO:0000259" key="1">
    <source>
        <dbReference type="Pfam" id="PF06985"/>
    </source>
</evidence>
<organism evidence="2 3">
    <name type="scientific">Echria macrotheca</name>
    <dbReference type="NCBI Taxonomy" id="438768"/>
    <lineage>
        <taxon>Eukaryota</taxon>
        <taxon>Fungi</taxon>
        <taxon>Dikarya</taxon>
        <taxon>Ascomycota</taxon>
        <taxon>Pezizomycotina</taxon>
        <taxon>Sordariomycetes</taxon>
        <taxon>Sordariomycetidae</taxon>
        <taxon>Sordariales</taxon>
        <taxon>Schizotheciaceae</taxon>
        <taxon>Echria</taxon>
    </lineage>
</organism>
<protein>
    <submittedName>
        <fullName evidence="2">Heterokaryon incompatibility protein-domain-containing protein</fullName>
    </submittedName>
</protein>
<evidence type="ECO:0000313" key="2">
    <source>
        <dbReference type="EMBL" id="KAK1758855.1"/>
    </source>
</evidence>
<name>A0AAJ0BIE8_9PEZI</name>
<gene>
    <name evidence="2" type="ORF">QBC47DRAFT_449587</name>
</gene>
<dbReference type="Proteomes" id="UP001239445">
    <property type="component" value="Unassembled WGS sequence"/>
</dbReference>
<evidence type="ECO:0000313" key="3">
    <source>
        <dbReference type="Proteomes" id="UP001239445"/>
    </source>
</evidence>
<comment type="caution">
    <text evidence="2">The sequence shown here is derived from an EMBL/GenBank/DDBJ whole genome shotgun (WGS) entry which is preliminary data.</text>
</comment>
<dbReference type="Pfam" id="PF06985">
    <property type="entry name" value="HET"/>
    <property type="match status" value="1"/>
</dbReference>
<feature type="domain" description="Heterokaryon incompatibility" evidence="1">
    <location>
        <begin position="34"/>
        <end position="186"/>
    </location>
</feature>
<dbReference type="AlphaFoldDB" id="A0AAJ0BIE8"/>
<proteinExistence type="predicted"/>
<keyword evidence="3" id="KW-1185">Reference proteome</keyword>
<reference evidence="2" key="1">
    <citation type="submission" date="2023-06" db="EMBL/GenBank/DDBJ databases">
        <title>Genome-scale phylogeny and comparative genomics of the fungal order Sordariales.</title>
        <authorList>
            <consortium name="Lawrence Berkeley National Laboratory"/>
            <person name="Hensen N."/>
            <person name="Bonometti L."/>
            <person name="Westerberg I."/>
            <person name="Brannstrom I.O."/>
            <person name="Guillou S."/>
            <person name="Cros-Aarteil S."/>
            <person name="Calhoun S."/>
            <person name="Haridas S."/>
            <person name="Kuo A."/>
            <person name="Mondo S."/>
            <person name="Pangilinan J."/>
            <person name="Riley R."/>
            <person name="Labutti K."/>
            <person name="Andreopoulos B."/>
            <person name="Lipzen A."/>
            <person name="Chen C."/>
            <person name="Yanf M."/>
            <person name="Daum C."/>
            <person name="Ng V."/>
            <person name="Clum A."/>
            <person name="Steindorff A."/>
            <person name="Ohm R."/>
            <person name="Martin F."/>
            <person name="Silar P."/>
            <person name="Natvig D."/>
            <person name="Lalanne C."/>
            <person name="Gautier V."/>
            <person name="Ament-Velasquez S.L."/>
            <person name="Kruys A."/>
            <person name="Hutchinson M.I."/>
            <person name="Powell A.J."/>
            <person name="Barry K."/>
            <person name="Miller A.N."/>
            <person name="Grigoriev I.V."/>
            <person name="Debuchy R."/>
            <person name="Gladieux P."/>
            <person name="Thoren M.H."/>
            <person name="Johannesson H."/>
        </authorList>
    </citation>
    <scope>NUCLEOTIDE SEQUENCE</scope>
    <source>
        <strain evidence="2">PSN4</strain>
    </source>
</reference>
<dbReference type="EMBL" id="MU839828">
    <property type="protein sequence ID" value="KAK1758855.1"/>
    <property type="molecule type" value="Genomic_DNA"/>
</dbReference>
<dbReference type="PANTHER" id="PTHR33112">
    <property type="entry name" value="DOMAIN PROTEIN, PUTATIVE-RELATED"/>
    <property type="match status" value="1"/>
</dbReference>
<dbReference type="InterPro" id="IPR010730">
    <property type="entry name" value="HET"/>
</dbReference>
<accession>A0AAJ0BIE8</accession>
<dbReference type="PANTHER" id="PTHR33112:SF16">
    <property type="entry name" value="HETEROKARYON INCOMPATIBILITY DOMAIN-CONTAINING PROTEIN"/>
    <property type="match status" value="1"/>
</dbReference>
<sequence length="334" mass="38510">MRRVRMARAPFCTDPRLSWLVATLSGDHTEDAPYAALSHCWGAYEPLCKTTRGTIADRKTRIPWSLLPKTFQDAIEFIRRLGLRYLWIDTICIIQDDTEDWLRESTRMHSVYKNAFLTIAAASSRDSRDGLFSRTPGPFKIATLAKGSSWYNLLARPYYNHMFSGTRRETIPTETPLLGRGWVFQERLLSPRVLYFTNMELVWECRRAANCECLKFRTDVTTSSAAKHQFRLEQCVPTSTTLSMVSVSDWSSGWSYRPFTDDWIDIWHTIVGEYSQLKLTKESDRLPALSGVAQEIAIRRSDEKYLAGLWSGSLKKDLMWYTHRGVESMFPASI</sequence>